<keyword evidence="1" id="KW-0812">Transmembrane</keyword>
<dbReference type="AlphaFoldDB" id="A0A7L4PEI5"/>
<evidence type="ECO:0000256" key="1">
    <source>
        <dbReference type="SAM" id="Phobius"/>
    </source>
</evidence>
<evidence type="ECO:0008006" key="4">
    <source>
        <dbReference type="Google" id="ProtNLM"/>
    </source>
</evidence>
<keyword evidence="3" id="KW-1185">Reference proteome</keyword>
<comment type="caution">
    <text evidence="2">The sequence shown here is derived from an EMBL/GenBank/DDBJ whole genome shotgun (WGS) entry which is preliminary data.</text>
</comment>
<protein>
    <recommendedName>
        <fullName evidence="4">Sulfite exporter TauE/SafE family protein</fullName>
    </recommendedName>
</protein>
<sequence length="51" mass="5180">MSPAELFAIGLAVGFVGPTAGIGGGVLLTPIFLAYMDLDVDTAKPSACWQP</sequence>
<name>A0A7L4PEI5_9CREN</name>
<proteinExistence type="predicted"/>
<organism evidence="2 3">
    <name type="scientific">Pyrobaculum arsenaticum</name>
    <dbReference type="NCBI Taxonomy" id="121277"/>
    <lineage>
        <taxon>Archaea</taxon>
        <taxon>Thermoproteota</taxon>
        <taxon>Thermoprotei</taxon>
        <taxon>Thermoproteales</taxon>
        <taxon>Thermoproteaceae</taxon>
        <taxon>Pyrobaculum</taxon>
    </lineage>
</organism>
<dbReference type="GeneID" id="44139556"/>
<reference evidence="2 3" key="1">
    <citation type="journal article" date="2020" name="Nat. Commun.">
        <title>The structures of two archaeal type IV pili illuminate evolutionary relationships.</title>
        <authorList>
            <person name="Wang F."/>
            <person name="Baquero D.P."/>
            <person name="Su Z."/>
            <person name="Beltran L.C."/>
            <person name="Prangishvili D."/>
            <person name="Krupovic M."/>
            <person name="Egelman E.H."/>
        </authorList>
    </citation>
    <scope>NUCLEOTIDE SEQUENCE [LARGE SCALE GENOMIC DNA]</scope>
    <source>
        <strain evidence="2 3">2GA</strain>
    </source>
</reference>
<keyword evidence="1" id="KW-1133">Transmembrane helix</keyword>
<gene>
    <name evidence="2" type="ORF">HC235_11970</name>
</gene>
<evidence type="ECO:0000313" key="2">
    <source>
        <dbReference type="EMBL" id="NYR16627.1"/>
    </source>
</evidence>
<feature type="transmembrane region" description="Helical" evidence="1">
    <location>
        <begin position="6"/>
        <end position="35"/>
    </location>
</feature>
<dbReference type="EMBL" id="JAAVJF010000007">
    <property type="protein sequence ID" value="NYR16627.1"/>
    <property type="molecule type" value="Genomic_DNA"/>
</dbReference>
<dbReference type="RefSeq" id="WP_164905910.1">
    <property type="nucleotide sequence ID" value="NZ_JAAVJF010000007.1"/>
</dbReference>
<keyword evidence="1" id="KW-0472">Membrane</keyword>
<evidence type="ECO:0000313" key="3">
    <source>
        <dbReference type="Proteomes" id="UP000554766"/>
    </source>
</evidence>
<accession>A0A7L4PEI5</accession>
<dbReference type="Proteomes" id="UP000554766">
    <property type="component" value="Unassembled WGS sequence"/>
</dbReference>